<evidence type="ECO:0000313" key="2">
    <source>
        <dbReference type="Proteomes" id="UP001189813"/>
    </source>
</evidence>
<dbReference type="EMBL" id="CATZBU010000021">
    <property type="protein sequence ID" value="CAJ0808630.1"/>
    <property type="molecule type" value="Genomic_DNA"/>
</dbReference>
<sequence>MGTQSHCGLPQGNHFSMRGRIPRRKHLIESFANDLAVFYNNATKRATMTAFCSLLR</sequence>
<gene>
    <name evidence="1" type="ORF">LMG19083_04741</name>
</gene>
<comment type="caution">
    <text evidence="1">The sequence shown here is derived from an EMBL/GenBank/DDBJ whole genome shotgun (WGS) entry which is preliminary data.</text>
</comment>
<evidence type="ECO:0008006" key="3">
    <source>
        <dbReference type="Google" id="ProtNLM"/>
    </source>
</evidence>
<protein>
    <recommendedName>
        <fullName evidence="3">Transposase</fullName>
    </recommendedName>
</protein>
<name>A0ABN9JDX9_9RALS</name>
<organism evidence="1 2">
    <name type="scientific">Ralstonia psammae</name>
    <dbReference type="NCBI Taxonomy" id="3058598"/>
    <lineage>
        <taxon>Bacteria</taxon>
        <taxon>Pseudomonadati</taxon>
        <taxon>Pseudomonadota</taxon>
        <taxon>Betaproteobacteria</taxon>
        <taxon>Burkholderiales</taxon>
        <taxon>Burkholderiaceae</taxon>
        <taxon>Ralstonia</taxon>
    </lineage>
</organism>
<evidence type="ECO:0000313" key="1">
    <source>
        <dbReference type="EMBL" id="CAJ0808630.1"/>
    </source>
</evidence>
<keyword evidence="2" id="KW-1185">Reference proteome</keyword>
<dbReference type="Proteomes" id="UP001189813">
    <property type="component" value="Unassembled WGS sequence"/>
</dbReference>
<reference evidence="1 2" key="1">
    <citation type="submission" date="2023-07" db="EMBL/GenBank/DDBJ databases">
        <authorList>
            <person name="Peeters C."/>
        </authorList>
    </citation>
    <scope>NUCLEOTIDE SEQUENCE [LARGE SCALE GENOMIC DNA]</scope>
    <source>
        <strain evidence="1 2">LMG 19083</strain>
    </source>
</reference>
<proteinExistence type="predicted"/>
<accession>A0ABN9JDX9</accession>